<organism evidence="2 3">
    <name type="scientific">Streptomyces marokkonensis</name>
    <dbReference type="NCBI Taxonomy" id="324855"/>
    <lineage>
        <taxon>Bacteria</taxon>
        <taxon>Bacillati</taxon>
        <taxon>Actinomycetota</taxon>
        <taxon>Actinomycetes</taxon>
        <taxon>Kitasatosporales</taxon>
        <taxon>Streptomycetaceae</taxon>
        <taxon>Streptomyces</taxon>
    </lineage>
</organism>
<dbReference type="EMBL" id="BAABCQ010000322">
    <property type="protein sequence ID" value="GAA4017690.1"/>
    <property type="molecule type" value="Genomic_DNA"/>
</dbReference>
<name>A0ABP7SWS5_9ACTN</name>
<reference evidence="3" key="1">
    <citation type="journal article" date="2019" name="Int. J. Syst. Evol. Microbiol.">
        <title>The Global Catalogue of Microorganisms (GCM) 10K type strain sequencing project: providing services to taxonomists for standard genome sequencing and annotation.</title>
        <authorList>
            <consortium name="The Broad Institute Genomics Platform"/>
            <consortium name="The Broad Institute Genome Sequencing Center for Infectious Disease"/>
            <person name="Wu L."/>
            <person name="Ma J."/>
        </authorList>
    </citation>
    <scope>NUCLEOTIDE SEQUENCE [LARGE SCALE GENOMIC DNA]</scope>
    <source>
        <strain evidence="3">JCM 17027</strain>
    </source>
</reference>
<protein>
    <submittedName>
        <fullName evidence="2">Uncharacterized protein</fullName>
    </submittedName>
</protein>
<evidence type="ECO:0000313" key="2">
    <source>
        <dbReference type="EMBL" id="GAA4017690.1"/>
    </source>
</evidence>
<sequence>MAKLTDEQRAKRAAARARRKALAAEEEDRRDTERRETWAREGTRLTWDEYKAGVPCRGCGEPMYDGLGSWPGLMYLTEEEKRDYEVMEERFRELHPDCKSGRWSIGGSRVSHCCLCCPPPPMGPAQIEKLTRLFQALPSAEKRKKNLDAWELILTCDHVTTFIQHRENTYVRRVVDCPECQTRRGVVESKRLGPAYTDDGVEAARSEVEQARVVAELTKAKEQLRRQQQRAAATSSRIEELQKQLSPTVRGDGIA</sequence>
<dbReference type="RefSeq" id="WP_345598115.1">
    <property type="nucleotide sequence ID" value="NZ_BAABCQ010000322.1"/>
</dbReference>
<comment type="caution">
    <text evidence="2">The sequence shown here is derived from an EMBL/GenBank/DDBJ whole genome shotgun (WGS) entry which is preliminary data.</text>
</comment>
<feature type="compositionally biased region" description="Basic residues" evidence="1">
    <location>
        <begin position="11"/>
        <end position="21"/>
    </location>
</feature>
<gene>
    <name evidence="2" type="ORF">GCM10022384_70190</name>
</gene>
<dbReference type="Proteomes" id="UP001500034">
    <property type="component" value="Unassembled WGS sequence"/>
</dbReference>
<feature type="region of interest" description="Disordered" evidence="1">
    <location>
        <begin position="224"/>
        <end position="255"/>
    </location>
</feature>
<feature type="compositionally biased region" description="Basic and acidic residues" evidence="1">
    <location>
        <begin position="27"/>
        <end position="37"/>
    </location>
</feature>
<keyword evidence="3" id="KW-1185">Reference proteome</keyword>
<feature type="compositionally biased region" description="Basic and acidic residues" evidence="1">
    <location>
        <begin position="1"/>
        <end position="10"/>
    </location>
</feature>
<proteinExistence type="predicted"/>
<evidence type="ECO:0000256" key="1">
    <source>
        <dbReference type="SAM" id="MobiDB-lite"/>
    </source>
</evidence>
<accession>A0ABP7SWS5</accession>
<feature type="region of interest" description="Disordered" evidence="1">
    <location>
        <begin position="1"/>
        <end position="37"/>
    </location>
</feature>
<evidence type="ECO:0000313" key="3">
    <source>
        <dbReference type="Proteomes" id="UP001500034"/>
    </source>
</evidence>